<dbReference type="EMBL" id="CP108253">
    <property type="protein sequence ID" value="WTU38257.1"/>
    <property type="molecule type" value="Genomic_DNA"/>
</dbReference>
<dbReference type="InterPro" id="IPR005528">
    <property type="entry name" value="ChpA-H"/>
</dbReference>
<evidence type="ECO:0000256" key="6">
    <source>
        <dbReference type="ARBA" id="ARBA00023087"/>
    </source>
</evidence>
<accession>A0AAU2GUJ0</accession>
<gene>
    <name evidence="10" type="ORF">OHV25_00995</name>
</gene>
<evidence type="ECO:0000256" key="5">
    <source>
        <dbReference type="ARBA" id="ARBA00022889"/>
    </source>
</evidence>
<feature type="domain" description="Chaplin" evidence="9">
    <location>
        <begin position="36"/>
        <end position="76"/>
    </location>
</feature>
<dbReference type="GO" id="GO:0007155">
    <property type="term" value="P:cell adhesion"/>
    <property type="evidence" value="ECO:0007669"/>
    <property type="project" value="UniProtKB-KW"/>
</dbReference>
<keyword evidence="4 8" id="KW-0732">Signal</keyword>
<dbReference type="Pfam" id="PF03777">
    <property type="entry name" value="ChpA-C"/>
    <property type="match status" value="1"/>
</dbReference>
<dbReference type="PROSITE" id="PS51884">
    <property type="entry name" value="CHAPLIN"/>
    <property type="match status" value="1"/>
</dbReference>
<dbReference type="AlphaFoldDB" id="A0AAU2GUJ0"/>
<keyword evidence="3" id="KW-0964">Secreted</keyword>
<evidence type="ECO:0000256" key="1">
    <source>
        <dbReference type="ARBA" id="ARBA00004191"/>
    </source>
</evidence>
<evidence type="ECO:0000256" key="2">
    <source>
        <dbReference type="ARBA" id="ARBA00022512"/>
    </source>
</evidence>
<evidence type="ECO:0000259" key="9">
    <source>
        <dbReference type="PROSITE" id="PS51884"/>
    </source>
</evidence>
<evidence type="ECO:0000256" key="7">
    <source>
        <dbReference type="PROSITE-ProRule" id="PRU01232"/>
    </source>
</evidence>
<keyword evidence="2" id="KW-0134">Cell wall</keyword>
<evidence type="ECO:0000256" key="3">
    <source>
        <dbReference type="ARBA" id="ARBA00022525"/>
    </source>
</evidence>
<reference evidence="10" key="1">
    <citation type="submission" date="2022-10" db="EMBL/GenBank/DDBJ databases">
        <title>The complete genomes of actinobacterial strains from the NBC collection.</title>
        <authorList>
            <person name="Joergensen T.S."/>
            <person name="Alvarez Arevalo M."/>
            <person name="Sterndorff E.B."/>
            <person name="Faurdal D."/>
            <person name="Vuksanovic O."/>
            <person name="Mourched A.-S."/>
            <person name="Charusanti P."/>
            <person name="Shaw S."/>
            <person name="Blin K."/>
            <person name="Weber T."/>
        </authorList>
    </citation>
    <scope>NUCLEOTIDE SEQUENCE</scope>
    <source>
        <strain evidence="10">NBC_00060</strain>
    </source>
</reference>
<evidence type="ECO:0000313" key="10">
    <source>
        <dbReference type="EMBL" id="WTU38257.1"/>
    </source>
</evidence>
<feature type="signal peptide" evidence="8">
    <location>
        <begin position="1"/>
        <end position="25"/>
    </location>
</feature>
<keyword evidence="6 7" id="KW-0034">Amyloid</keyword>
<proteinExistence type="predicted"/>
<sequence length="77" mass="7759">MRVRLMAAACLAAVAVLTSASTATADEEQDAAAVKSPGVGSGNLTQVPVHTPVNVFEDSVNVLGLLNPAFGNHGVND</sequence>
<evidence type="ECO:0000256" key="4">
    <source>
        <dbReference type="ARBA" id="ARBA00022729"/>
    </source>
</evidence>
<comment type="subcellular location">
    <subcellularLocation>
        <location evidence="1">Secreted</location>
        <location evidence="1">Cell wall</location>
    </subcellularLocation>
</comment>
<feature type="chain" id="PRO_5043468722" evidence="8">
    <location>
        <begin position="26"/>
        <end position="77"/>
    </location>
</feature>
<evidence type="ECO:0000256" key="8">
    <source>
        <dbReference type="SAM" id="SignalP"/>
    </source>
</evidence>
<organism evidence="10">
    <name type="scientific">Streptomyces sp. NBC_00060</name>
    <dbReference type="NCBI Taxonomy" id="2975636"/>
    <lineage>
        <taxon>Bacteria</taxon>
        <taxon>Bacillati</taxon>
        <taxon>Actinomycetota</taxon>
        <taxon>Actinomycetes</taxon>
        <taxon>Kitasatosporales</taxon>
        <taxon>Streptomycetaceae</taxon>
        <taxon>Streptomyces</taxon>
    </lineage>
</organism>
<keyword evidence="5" id="KW-0130">Cell adhesion</keyword>
<protein>
    <submittedName>
        <fullName evidence="10">Chaplin</fullName>
    </submittedName>
</protein>
<name>A0AAU2GUJ0_9ACTN</name>